<sequence>MASHTIHAITCLIRALNPAGFPNTTRSDRHDLTHLPWDHEPNLSIKSTQIPTYNAKRQDFRHLRCDHEPHSRIKSTRTPKYNAKRTL</sequence>
<comment type="caution">
    <text evidence="2">The sequence shown here is derived from an EMBL/GenBank/DDBJ whole genome shotgun (WGS) entry which is preliminary data.</text>
</comment>
<dbReference type="AlphaFoldDB" id="A0A834WV89"/>
<name>A0A834WV89_9FABA</name>
<evidence type="ECO:0000256" key="1">
    <source>
        <dbReference type="SAM" id="MobiDB-lite"/>
    </source>
</evidence>
<dbReference type="Proteomes" id="UP000634136">
    <property type="component" value="Unassembled WGS sequence"/>
</dbReference>
<accession>A0A834WV89</accession>
<gene>
    <name evidence="2" type="ORF">G2W53_015257</name>
</gene>
<feature type="compositionally biased region" description="Basic residues" evidence="1">
    <location>
        <begin position="72"/>
        <end position="87"/>
    </location>
</feature>
<protein>
    <submittedName>
        <fullName evidence="2">Uncharacterized protein</fullName>
    </submittedName>
</protein>
<organism evidence="2 3">
    <name type="scientific">Senna tora</name>
    <dbReference type="NCBI Taxonomy" id="362788"/>
    <lineage>
        <taxon>Eukaryota</taxon>
        <taxon>Viridiplantae</taxon>
        <taxon>Streptophyta</taxon>
        <taxon>Embryophyta</taxon>
        <taxon>Tracheophyta</taxon>
        <taxon>Spermatophyta</taxon>
        <taxon>Magnoliopsida</taxon>
        <taxon>eudicotyledons</taxon>
        <taxon>Gunneridae</taxon>
        <taxon>Pentapetalae</taxon>
        <taxon>rosids</taxon>
        <taxon>fabids</taxon>
        <taxon>Fabales</taxon>
        <taxon>Fabaceae</taxon>
        <taxon>Caesalpinioideae</taxon>
        <taxon>Cassia clade</taxon>
        <taxon>Senna</taxon>
    </lineage>
</organism>
<reference evidence="2" key="1">
    <citation type="submission" date="2020-09" db="EMBL/GenBank/DDBJ databases">
        <title>Genome-Enabled Discovery of Anthraquinone Biosynthesis in Senna tora.</title>
        <authorList>
            <person name="Kang S.-H."/>
            <person name="Pandey R.P."/>
            <person name="Lee C.-M."/>
            <person name="Sim J.-S."/>
            <person name="Jeong J.-T."/>
            <person name="Choi B.-S."/>
            <person name="Jung M."/>
            <person name="Ginzburg D."/>
            <person name="Zhao K."/>
            <person name="Won S.Y."/>
            <person name="Oh T.-J."/>
            <person name="Yu Y."/>
            <person name="Kim N.-H."/>
            <person name="Lee O.R."/>
            <person name="Lee T.-H."/>
            <person name="Bashyal P."/>
            <person name="Kim T.-S."/>
            <person name="Lee W.-H."/>
            <person name="Kawkins C."/>
            <person name="Kim C.-K."/>
            <person name="Kim J.S."/>
            <person name="Ahn B.O."/>
            <person name="Rhee S.Y."/>
            <person name="Sohng J.K."/>
        </authorList>
    </citation>
    <scope>NUCLEOTIDE SEQUENCE</scope>
    <source>
        <tissue evidence="2">Leaf</tissue>
    </source>
</reference>
<evidence type="ECO:0000313" key="2">
    <source>
        <dbReference type="EMBL" id="KAF7832924.1"/>
    </source>
</evidence>
<evidence type="ECO:0000313" key="3">
    <source>
        <dbReference type="Proteomes" id="UP000634136"/>
    </source>
</evidence>
<dbReference type="EMBL" id="JAAIUW010000005">
    <property type="protein sequence ID" value="KAF7832924.1"/>
    <property type="molecule type" value="Genomic_DNA"/>
</dbReference>
<feature type="region of interest" description="Disordered" evidence="1">
    <location>
        <begin position="66"/>
        <end position="87"/>
    </location>
</feature>
<proteinExistence type="predicted"/>
<keyword evidence="3" id="KW-1185">Reference proteome</keyword>